<feature type="binding site" evidence="8">
    <location>
        <position position="196"/>
    </location>
    <ligand>
        <name>NAD(+)</name>
        <dbReference type="ChEBI" id="CHEBI:57540"/>
    </ligand>
</feature>
<feature type="binding site" evidence="8">
    <location>
        <begin position="295"/>
        <end position="298"/>
    </location>
    <ligand>
        <name>NAD(+)</name>
        <dbReference type="ChEBI" id="CHEBI:57540"/>
    </ligand>
</feature>
<dbReference type="EMBL" id="LR215050">
    <property type="protein sequence ID" value="VEU83262.1"/>
    <property type="molecule type" value="Genomic_DNA"/>
</dbReference>
<dbReference type="Proteomes" id="UP000290909">
    <property type="component" value="Chromosome"/>
</dbReference>
<dbReference type="GO" id="GO:0000166">
    <property type="term" value="F:nucleotide binding"/>
    <property type="evidence" value="ECO:0007669"/>
    <property type="project" value="UniProtKB-KW"/>
</dbReference>
<evidence type="ECO:0000256" key="8">
    <source>
        <dbReference type="PIRSR" id="PIRSR000183-3"/>
    </source>
</evidence>
<keyword evidence="4 5" id="KW-0560">Oxidoreductase</keyword>
<feature type="binding site" evidence="8">
    <location>
        <position position="276"/>
    </location>
    <ligand>
        <name>NAD(+)</name>
        <dbReference type="ChEBI" id="CHEBI:57540"/>
    </ligand>
</feature>
<dbReference type="InterPro" id="IPR007886">
    <property type="entry name" value="AlaDH/PNT_N"/>
</dbReference>
<evidence type="ECO:0000256" key="7">
    <source>
        <dbReference type="PIRSR" id="PIRSR000183-2"/>
    </source>
</evidence>
<feature type="active site" description="Proton donor/acceptor" evidence="6">
    <location>
        <position position="96"/>
    </location>
</feature>
<evidence type="ECO:0000256" key="6">
    <source>
        <dbReference type="PIRSR" id="PIRSR000183-1"/>
    </source>
</evidence>
<evidence type="ECO:0000256" key="2">
    <source>
        <dbReference type="ARBA" id="ARBA00005689"/>
    </source>
</evidence>
<dbReference type="SMART" id="SM01002">
    <property type="entry name" value="AlaDh_PNT_C"/>
    <property type="match status" value="1"/>
</dbReference>
<feature type="binding site" evidence="8">
    <location>
        <position position="217"/>
    </location>
    <ligand>
        <name>NAD(+)</name>
        <dbReference type="ChEBI" id="CHEBI:57540"/>
    </ligand>
</feature>
<dbReference type="PANTHER" id="PTHR42795">
    <property type="entry name" value="ALANINE DEHYDROGENASE"/>
    <property type="match status" value="1"/>
</dbReference>
<dbReference type="PIRSF" id="PIRSF000183">
    <property type="entry name" value="Alanine_dh"/>
    <property type="match status" value="1"/>
</dbReference>
<accession>A0A449BLG0</accession>
<name>A0A449BLG0_9MOLU</name>
<dbReference type="SUPFAM" id="SSF52283">
    <property type="entry name" value="Formate/glycerate dehydrogenase catalytic domain-like"/>
    <property type="match status" value="1"/>
</dbReference>
<keyword evidence="12" id="KW-1185">Reference proteome</keyword>
<comment type="catalytic activity">
    <reaction evidence="5">
        <text>L-alanine + NAD(+) + H2O = pyruvate + NH4(+) + NADH + H(+)</text>
        <dbReference type="Rhea" id="RHEA:18405"/>
        <dbReference type="ChEBI" id="CHEBI:15361"/>
        <dbReference type="ChEBI" id="CHEBI:15377"/>
        <dbReference type="ChEBI" id="CHEBI:15378"/>
        <dbReference type="ChEBI" id="CHEBI:28938"/>
        <dbReference type="ChEBI" id="CHEBI:57540"/>
        <dbReference type="ChEBI" id="CHEBI:57945"/>
        <dbReference type="ChEBI" id="CHEBI:57972"/>
        <dbReference type="EC" id="1.4.1.1"/>
    </reaction>
</comment>
<protein>
    <recommendedName>
        <fullName evidence="3 5">Alanine dehydrogenase</fullName>
        <ecNumber evidence="3 5">1.4.1.1</ecNumber>
    </recommendedName>
</protein>
<feature type="binding site" evidence="8">
    <location>
        <begin position="264"/>
        <end position="267"/>
    </location>
    <ligand>
        <name>NAD(+)</name>
        <dbReference type="ChEBI" id="CHEBI:57540"/>
    </ligand>
</feature>
<organism evidence="11 12">
    <name type="scientific">Acholeplasma hippikon</name>
    <dbReference type="NCBI Taxonomy" id="264636"/>
    <lineage>
        <taxon>Bacteria</taxon>
        <taxon>Bacillati</taxon>
        <taxon>Mycoplasmatota</taxon>
        <taxon>Mollicutes</taxon>
        <taxon>Acholeplasmatales</taxon>
        <taxon>Acholeplasmataceae</taxon>
        <taxon>Acholeplasma</taxon>
    </lineage>
</organism>
<evidence type="ECO:0000313" key="12">
    <source>
        <dbReference type="Proteomes" id="UP000290909"/>
    </source>
</evidence>
<dbReference type="PANTHER" id="PTHR42795:SF1">
    <property type="entry name" value="ALANINE DEHYDROGENASE"/>
    <property type="match status" value="1"/>
</dbReference>
<feature type="binding site" evidence="8">
    <location>
        <begin position="236"/>
        <end position="237"/>
    </location>
    <ligand>
        <name>NAD(+)</name>
        <dbReference type="ChEBI" id="CHEBI:57540"/>
    </ligand>
</feature>
<evidence type="ECO:0000256" key="1">
    <source>
        <dbReference type="ARBA" id="ARBA00005206"/>
    </source>
</evidence>
<dbReference type="GO" id="GO:0000286">
    <property type="term" value="F:alanine dehydrogenase activity"/>
    <property type="evidence" value="ECO:0007669"/>
    <property type="project" value="UniProtKB-UniRule"/>
</dbReference>
<reference evidence="11 12" key="1">
    <citation type="submission" date="2019-01" db="EMBL/GenBank/DDBJ databases">
        <authorList>
            <consortium name="Pathogen Informatics"/>
        </authorList>
    </citation>
    <scope>NUCLEOTIDE SEQUENCE [LARGE SCALE GENOMIC DNA]</scope>
    <source>
        <strain evidence="11 12">NCTC10172</strain>
    </source>
</reference>
<dbReference type="CDD" id="cd05305">
    <property type="entry name" value="L-AlaDH"/>
    <property type="match status" value="1"/>
</dbReference>
<dbReference type="GO" id="GO:0005886">
    <property type="term" value="C:plasma membrane"/>
    <property type="evidence" value="ECO:0007669"/>
    <property type="project" value="TreeGrafter"/>
</dbReference>
<dbReference type="AlphaFoldDB" id="A0A449BLG0"/>
<dbReference type="KEGG" id="ahk:NCTC10172_01337"/>
<dbReference type="Pfam" id="PF05222">
    <property type="entry name" value="AlaDh_PNT_N"/>
    <property type="match status" value="1"/>
</dbReference>
<evidence type="ECO:0000313" key="11">
    <source>
        <dbReference type="EMBL" id="VEU83262.1"/>
    </source>
</evidence>
<feature type="binding site" evidence="8">
    <location>
        <position position="201"/>
    </location>
    <ligand>
        <name>NAD(+)</name>
        <dbReference type="ChEBI" id="CHEBI:57540"/>
    </ligand>
</feature>
<keyword evidence="8" id="KW-0547">Nucleotide-binding</keyword>
<keyword evidence="5 8" id="KW-0520">NAD</keyword>
<sequence length="363" mass="40015">MNIGCVKEIKVNESRVGLTPKSAKVYIEHGHQVFIEKDAGLASGFSNEDYLNAGCMIYSDPKDIWKDSDMIIKVKEPIKKEYPYFKENLIIYTYLHLAADEELTKALVERKVTAIAYETIQDETGLPCLRPMSEVAGKLSIQEGARYLTKHGELGILLSGTQTVDAANVLIIGGGVSGTAALSLAYNLGAKTTLLDINENRLIELKEKYPKLNTLISNEENLVNGLKDADLVISAVLLPGAKAPKIIRKEHYQFIKKGAVLVDIAIDQGGSLHYSRPTTHKDPIFIEEGIIHYCVANMPGIVPKTSTLALNHQTLPFGLKIADNLKEALANEAILKGLNTYQGYVTLKVVADLFNLPYKKYEK</sequence>
<dbReference type="InterPro" id="IPR036291">
    <property type="entry name" value="NAD(P)-bd_dom_sf"/>
</dbReference>
<dbReference type="RefSeq" id="WP_035368739.1">
    <property type="nucleotide sequence ID" value="NZ_LR215050.1"/>
</dbReference>
<dbReference type="InterPro" id="IPR008141">
    <property type="entry name" value="Ala_DH"/>
</dbReference>
<dbReference type="InterPro" id="IPR007698">
    <property type="entry name" value="AlaDH/PNT_NAD(H)-bd"/>
</dbReference>
<feature type="binding site" evidence="7">
    <location>
        <position position="75"/>
    </location>
    <ligand>
        <name>substrate</name>
    </ligand>
</feature>
<feature type="domain" description="Alanine dehydrogenase/pyridine nucleotide transhydrogenase NAD(H)-binding" evidence="9">
    <location>
        <begin position="147"/>
        <end position="294"/>
    </location>
</feature>
<dbReference type="EC" id="1.4.1.1" evidence="3 5"/>
<evidence type="ECO:0000256" key="5">
    <source>
        <dbReference type="PIRNR" id="PIRNR000183"/>
    </source>
</evidence>
<evidence type="ECO:0000259" key="10">
    <source>
        <dbReference type="SMART" id="SM01003"/>
    </source>
</evidence>
<dbReference type="NCBIfam" id="TIGR00518">
    <property type="entry name" value="alaDH"/>
    <property type="match status" value="1"/>
</dbReference>
<feature type="active site" description="Proton donor/acceptor" evidence="6">
    <location>
        <position position="267"/>
    </location>
</feature>
<dbReference type="Gene3D" id="3.40.50.720">
    <property type="entry name" value="NAD(P)-binding Rossmann-like Domain"/>
    <property type="match status" value="2"/>
</dbReference>
<proteinExistence type="inferred from homology"/>
<dbReference type="Pfam" id="PF01262">
    <property type="entry name" value="AlaDh_PNT_C"/>
    <property type="match status" value="1"/>
</dbReference>
<gene>
    <name evidence="11" type="primary">ald2</name>
    <name evidence="11" type="ORF">NCTC10172_01337</name>
</gene>
<evidence type="ECO:0000256" key="4">
    <source>
        <dbReference type="ARBA" id="ARBA00023002"/>
    </source>
</evidence>
<dbReference type="STRING" id="1408416.GCA_000702765_00500"/>
<dbReference type="GO" id="GO:0042853">
    <property type="term" value="P:L-alanine catabolic process"/>
    <property type="evidence" value="ECO:0007669"/>
    <property type="project" value="InterPro"/>
</dbReference>
<dbReference type="SMART" id="SM01003">
    <property type="entry name" value="AlaDh_PNT_N"/>
    <property type="match status" value="1"/>
</dbReference>
<comment type="similarity">
    <text evidence="2 5">Belongs to the AlaDH/PNT family.</text>
</comment>
<evidence type="ECO:0000259" key="9">
    <source>
        <dbReference type="SMART" id="SM01002"/>
    </source>
</evidence>
<dbReference type="SUPFAM" id="SSF51735">
    <property type="entry name" value="NAD(P)-binding Rossmann-fold domains"/>
    <property type="match status" value="1"/>
</dbReference>
<feature type="binding site" evidence="8">
    <location>
        <position position="133"/>
    </location>
    <ligand>
        <name>NAD(+)</name>
        <dbReference type="ChEBI" id="CHEBI:57540"/>
    </ligand>
</feature>
<feature type="domain" description="Alanine dehydrogenase/pyridine nucleotide transhydrogenase N-terminal" evidence="10">
    <location>
        <begin position="4"/>
        <end position="136"/>
    </location>
</feature>
<evidence type="ECO:0000256" key="3">
    <source>
        <dbReference type="ARBA" id="ARBA00012897"/>
    </source>
</evidence>
<comment type="pathway">
    <text evidence="1">Amino-acid degradation; L-alanine degradation via dehydrogenase pathway; NH(3) and pyruvate from L-alanine: step 1/1.</text>
</comment>
<feature type="binding site" evidence="7">
    <location>
        <position position="15"/>
    </location>
    <ligand>
        <name>substrate</name>
    </ligand>
</feature>